<dbReference type="Pfam" id="PF13444">
    <property type="entry name" value="Acetyltransf_5"/>
    <property type="match status" value="1"/>
</dbReference>
<dbReference type="RefSeq" id="WP_311899832.1">
    <property type="nucleotide sequence ID" value="NZ_JAUOES010000016.1"/>
</dbReference>
<evidence type="ECO:0000256" key="5">
    <source>
        <dbReference type="ARBA" id="ARBA00023315"/>
    </source>
</evidence>
<dbReference type="SUPFAM" id="SSF55729">
    <property type="entry name" value="Acyl-CoA N-acyltransferases (Nat)"/>
    <property type="match status" value="1"/>
</dbReference>
<comment type="similarity">
    <text evidence="6">Belongs to the acetyltransferase family. OlsB subfamily.</text>
</comment>
<protein>
    <recommendedName>
        <fullName evidence="8">L-ornithine N(alpha)-acyltransferase</fullName>
        <ecNumber evidence="7">2.3.2.30</ecNumber>
    </recommendedName>
</protein>
<keyword evidence="4" id="KW-0443">Lipid metabolism</keyword>
<keyword evidence="13" id="KW-1185">Reference proteome</keyword>
<evidence type="ECO:0000256" key="8">
    <source>
        <dbReference type="ARBA" id="ARBA00039866"/>
    </source>
</evidence>
<dbReference type="InterPro" id="IPR045746">
    <property type="entry name" value="ACT14924-like_Acyltransf_dom"/>
</dbReference>
<dbReference type="EC" id="2.3.2.30" evidence="7"/>
<dbReference type="PANTHER" id="PTHR37323:SF1">
    <property type="entry name" value="L-ORNITHINE N(ALPHA)-ACYLTRANSFERASE"/>
    <property type="match status" value="1"/>
</dbReference>
<evidence type="ECO:0000256" key="9">
    <source>
        <dbReference type="ARBA" id="ARBA00045724"/>
    </source>
</evidence>
<evidence type="ECO:0000256" key="3">
    <source>
        <dbReference type="ARBA" id="ARBA00022679"/>
    </source>
</evidence>
<dbReference type="GO" id="GO:0016746">
    <property type="term" value="F:acyltransferase activity"/>
    <property type="evidence" value="ECO:0007669"/>
    <property type="project" value="UniProtKB-KW"/>
</dbReference>
<dbReference type="SMART" id="SM00563">
    <property type="entry name" value="PlsC"/>
    <property type="match status" value="1"/>
</dbReference>
<dbReference type="InterPro" id="IPR016181">
    <property type="entry name" value="Acyl_CoA_acyltransferase"/>
</dbReference>
<evidence type="ECO:0000256" key="6">
    <source>
        <dbReference type="ARBA" id="ARBA00038095"/>
    </source>
</evidence>
<keyword evidence="3" id="KW-0808">Transferase</keyword>
<dbReference type="PANTHER" id="PTHR37323">
    <property type="entry name" value="GCN5-RELATED N-ACETYLTRANSFERASE"/>
    <property type="match status" value="1"/>
</dbReference>
<dbReference type="SUPFAM" id="SSF69593">
    <property type="entry name" value="Glycerol-3-phosphate (1)-acyltransferase"/>
    <property type="match status" value="1"/>
</dbReference>
<accession>A0ABU3G1A8</accession>
<dbReference type="Pfam" id="PF19576">
    <property type="entry name" value="Acyltransf_2"/>
    <property type="match status" value="1"/>
</dbReference>
<dbReference type="InterPro" id="IPR002123">
    <property type="entry name" value="Plipid/glycerol_acylTrfase"/>
</dbReference>
<name>A0ABU3G1A8_9GAMM</name>
<comment type="pathway">
    <text evidence="1">Lipid metabolism.</text>
</comment>
<evidence type="ECO:0000259" key="11">
    <source>
        <dbReference type="SMART" id="SM00563"/>
    </source>
</evidence>
<keyword evidence="5 12" id="KW-0012">Acyltransferase</keyword>
<dbReference type="EMBL" id="JAUOES010000016">
    <property type="protein sequence ID" value="MDT3281425.1"/>
    <property type="molecule type" value="Genomic_DNA"/>
</dbReference>
<comment type="catalytic activity">
    <reaction evidence="10">
        <text>a (3R)-hydroxyacyl-[ACP] + L-ornithine = a lyso-ornithine lipid + holo-[ACP] + H(+)</text>
        <dbReference type="Rhea" id="RHEA:20633"/>
        <dbReference type="Rhea" id="RHEA-COMP:9685"/>
        <dbReference type="Rhea" id="RHEA-COMP:9945"/>
        <dbReference type="ChEBI" id="CHEBI:15378"/>
        <dbReference type="ChEBI" id="CHEBI:46911"/>
        <dbReference type="ChEBI" id="CHEBI:64479"/>
        <dbReference type="ChEBI" id="CHEBI:78827"/>
        <dbReference type="ChEBI" id="CHEBI:138482"/>
        <dbReference type="EC" id="2.3.2.30"/>
    </reaction>
    <physiologicalReaction direction="left-to-right" evidence="10">
        <dbReference type="Rhea" id="RHEA:20634"/>
    </physiologicalReaction>
</comment>
<proteinExistence type="inferred from homology"/>
<dbReference type="InterPro" id="IPR052351">
    <property type="entry name" value="Ornithine_N-alpha-AT"/>
</dbReference>
<organism evidence="12 13">
    <name type="scientific">Shewanella scandinavica</name>
    <dbReference type="NCBI Taxonomy" id="3063538"/>
    <lineage>
        <taxon>Bacteria</taxon>
        <taxon>Pseudomonadati</taxon>
        <taxon>Pseudomonadota</taxon>
        <taxon>Gammaproteobacteria</taxon>
        <taxon>Alteromonadales</taxon>
        <taxon>Shewanellaceae</taxon>
        <taxon>Shewanella</taxon>
    </lineage>
</organism>
<dbReference type="Proteomes" id="UP001249505">
    <property type="component" value="Unassembled WGS sequence"/>
</dbReference>
<evidence type="ECO:0000313" key="12">
    <source>
        <dbReference type="EMBL" id="MDT3281425.1"/>
    </source>
</evidence>
<comment type="function">
    <text evidence="9">Catalyzes the first step in the biosynthesis of ornithine lipids, which are phosphorus-free membrane lipids. Catalyzes the 3-hydroxyacyl-acyl carrier protein-dependent acylation of ornithine to form lyso-ornithine lipid (LOL).</text>
</comment>
<gene>
    <name evidence="12" type="ORF">Q4Q50_14110</name>
</gene>
<evidence type="ECO:0000256" key="10">
    <source>
        <dbReference type="ARBA" id="ARBA00047785"/>
    </source>
</evidence>
<evidence type="ECO:0000313" key="13">
    <source>
        <dbReference type="Proteomes" id="UP001249505"/>
    </source>
</evidence>
<keyword evidence="2" id="KW-0444">Lipid biosynthesis</keyword>
<feature type="domain" description="Phospholipid/glycerol acyltransferase" evidence="11">
    <location>
        <begin position="124"/>
        <end position="241"/>
    </location>
</feature>
<comment type="caution">
    <text evidence="12">The sequence shown here is derived from an EMBL/GenBank/DDBJ whole genome shotgun (WGS) entry which is preliminary data.</text>
</comment>
<reference evidence="12 13" key="1">
    <citation type="submission" date="2023-07" db="EMBL/GenBank/DDBJ databases">
        <title>Novel Shewanella species isolated from Baltic Sea sediments.</title>
        <authorList>
            <person name="Martin-Rodriguez A.J."/>
        </authorList>
    </citation>
    <scope>NUCLEOTIDE SEQUENCE [LARGE SCALE GENOMIC DNA]</scope>
    <source>
        <strain evidence="12 13">SP2S1-2</strain>
    </source>
</reference>
<evidence type="ECO:0000256" key="2">
    <source>
        <dbReference type="ARBA" id="ARBA00022516"/>
    </source>
</evidence>
<sequence>MNQLNNITHQSDNAMEHNDQTLNSNLKHNNHAVQPPALKAKSMIFTVDNMVEQNLPSINDKPWLAKPAKAMLRYLLNEKQCNDIANQYAYLQGVDFVEQVLASFDFSFTVPANEIANIPCEGRVVIFANHPIGSLDGLALIKLISEIRPDIKVVANELLMALEPLHSILLPVRNMTGGTPKQHLEKIHQHLRNEGAVLIFPSGEVSRLRPNGVRDTQWHSGFLKMAISCNAPLLPIFLDAKNSATFYGASMIYKPLATLLLVKEMFKQAKRNMPIRIGELIPNEAVRSMDFPLKTKIKLLKNHLYRIGKDKDPLFITQSAIAHPESRRELQAALQQCELLGETQDNKLIYLYQHHDSNPIMREIGRLREIAFRAVGEGSGKRRDIDKYDSYYQHLVLWDKEQFEIVGAYRFASGDKVLEKYGDNALYSQSLFQYADSFMPFVKQGLELGRSFVQPKYWGKRSLDYLWFGIGAYLAKHPEYRYLFGPVSISNQLPGSAREMLVHFYSREFAPAQQMAVSMSPFGLSKSQKAKLDDLYFSEDYQSNFKQLKQVLASMGAAVPTLYKQYGELCKADGVKFLAFGIDADFGDCIDGLVLVDTHKLKGKKYQRYIGAHLPESERMPITTDDEPEVQDLCVKTL</sequence>
<evidence type="ECO:0000256" key="1">
    <source>
        <dbReference type="ARBA" id="ARBA00005189"/>
    </source>
</evidence>
<evidence type="ECO:0000256" key="4">
    <source>
        <dbReference type="ARBA" id="ARBA00023098"/>
    </source>
</evidence>
<evidence type="ECO:0000256" key="7">
    <source>
        <dbReference type="ARBA" id="ARBA00039058"/>
    </source>
</evidence>